<dbReference type="RefSeq" id="WP_023549717.1">
    <property type="nucleotide sequence ID" value="NZ_CM002285.1"/>
</dbReference>
<proteinExistence type="predicted"/>
<name>V6K7L9_STRRC</name>
<organism evidence="1 2">
    <name type="scientific">Streptomyces roseochromogenus subsp. oscitans DS 12.976</name>
    <dbReference type="NCBI Taxonomy" id="1352936"/>
    <lineage>
        <taxon>Bacteria</taxon>
        <taxon>Bacillati</taxon>
        <taxon>Actinomycetota</taxon>
        <taxon>Actinomycetes</taxon>
        <taxon>Kitasatosporales</taxon>
        <taxon>Streptomycetaceae</taxon>
        <taxon>Streptomyces</taxon>
    </lineage>
</organism>
<dbReference type="PATRIC" id="fig|1352936.5.peg.5377"/>
<evidence type="ECO:0000313" key="2">
    <source>
        <dbReference type="Proteomes" id="UP000017984"/>
    </source>
</evidence>
<dbReference type="Proteomes" id="UP000017984">
    <property type="component" value="Chromosome"/>
</dbReference>
<keyword evidence="2" id="KW-1185">Reference proteome</keyword>
<comment type="caution">
    <text evidence="1">The sequence shown here is derived from an EMBL/GenBank/DDBJ whole genome shotgun (WGS) entry which is preliminary data.</text>
</comment>
<dbReference type="OrthoDB" id="4196795at2"/>
<dbReference type="HOGENOM" id="CLU_486524_0_0_11"/>
<sequence length="560" mass="61406">MTAAPLADTAAHLRSRLLAYLRSPLSRQYYAYVLQHGQTFTMPATWGALPPDQRIEKVLAAEARRVANGRTFGLDTPLLSVARAVAEQREQELPFIEDVLPAPSGLFTAPEPLCDLGQASMVAVTWGTPMEGFGPGVHLTWWAVHHSQESDVREGGPTLVPDFDLHLPYAPLVDSRLWQAEVPSGLLYSHLPLRTVVAAWYALTTHGVQIDERRPEPSVGRALAAQKAKNRSVHVATTESAEVVREALIARAATHAASLREAGAVGGFRDVATTPATVSHGVFAPELDYQLDVTGRRVASWYRHAAEHWHRLELEITQTYPGIFQHLEEMRVREYGRWPSWCWMPSAEVAAWLVSFYGVPARQAMWDGVRIAAVGAWRSGGRHALLPADNQPTSGAQSPVPRDLPERMPTPGMGLIIQGPDSTRLILAFVDHHENNEKCPELVLVSDEGVPGCSFRELTKFTLLLTGETLTDAVRATQQYYDQAAIAIGQAPAPTDETLYAEHADLLSRFIRPLTAVCAPEAPVAEAGVLVGRKPEAPWPPEPGLLDEMQLWLLGNRTTA</sequence>
<evidence type="ECO:0000313" key="1">
    <source>
        <dbReference type="EMBL" id="EST27411.1"/>
    </source>
</evidence>
<accession>V6K7L9</accession>
<gene>
    <name evidence="1" type="ORF">M878_25780</name>
</gene>
<dbReference type="EMBL" id="AWQX01000214">
    <property type="protein sequence ID" value="EST27411.1"/>
    <property type="molecule type" value="Genomic_DNA"/>
</dbReference>
<dbReference type="AlphaFoldDB" id="V6K7L9"/>
<protein>
    <submittedName>
        <fullName evidence="1">Uncharacterized protein</fullName>
    </submittedName>
</protein>
<reference evidence="1 2" key="1">
    <citation type="journal article" date="2014" name="Genome Announc.">
        <title>Draft Genome Sequence of Streptomyces roseochromogenes subsp. oscitans DS 12.976, Producer of the Aminocoumarin Antibiotic Clorobiocin.</title>
        <authorList>
            <person name="Ruckert C."/>
            <person name="Kalinowski J."/>
            <person name="Heide L."/>
            <person name="Apel A.K."/>
        </authorList>
    </citation>
    <scope>NUCLEOTIDE SEQUENCE [LARGE SCALE GENOMIC DNA]</scope>
    <source>
        <strain evidence="1 2">DS 12.976</strain>
    </source>
</reference>